<sequence>MKKILFLFSILLNLSLAFSQQINYKRVSISNPSSATISQMAQSGIDLQCGAIYKDGKLQLELSQNELATISRLGVPYNVLIDDLSTYYADRAQKNLPRARQELQAQKGFQSKAGFGKSSVSSVVLDNIGQYNGCDEINWSTPTNFKLGSMGGCLTVSEALAELDLMRSLYPNIISVKTDASPTNQTTVEGRTTYYVRISDNPDIDESGEPETLYTGMTHSRELSSLMNLMYYMWYILENYGSDPAITNLVNNQELYFIPIVNSDGLAYNESILPNGGGLQRKNRNIYNGSCGTTSEGVDLNRNFGYYWGNGGSSTNTCSETYRGPTFFSEPESQIVRDFFLQHDFKLVLNHHSFKNAMLHGYAGVDPATLDAAGVDRREDEFAKYNHDMTHFNRYAYGPSTQISALNSGNMNDWMMGPAVAGSTGGPGAGINAMAWTPENGSGSEAGSTGSGFWPDPLLIDDIARRAMRGNFLAAYFSGKYAKLIDLSPSNITALNGNLNFGIEYLGQTASDFTLSVTPVSANINSISSPSSQIGMSALEQRNVVATYSLDNAIQANDIIEFNVALSNDDGVIYQANIKKYYTPNIQFVDDPDTDGTSNWTAAGGSWGTISLNGFSGTTTTAITDSPSGSYANNESKTLQLNSTIATTGVNETIIQYYAKWDLERSFDYVQIEASTNGSTWTPLCGTYTKPGAPNENNTYSGKSTTNNNFQPDGEQLYDGDTQDKWVMEEIIIDGTNNNAYFNQSTVYLRFNFNTDGSNRQDSYTTSFDGFVFDDFRVLGVQIPCVLSVPVGLSVSNIGVTTATLTWDQVTSATYDIRYKAISDTNWTEINDINGLTTDLSGLAESTDYEVQIRSRCTSNTSNYSSSVNFTTNAFVACTGTSIASFPYNEGFEGSIGDWTQSTADDLNWLVNSNTTPSQSTGPSGAIEGSSYIYVEASVEGTGYPNKRAIISSPCFDLTGMIQATFSFKYHMFGASDMGTIDLEVSNDNGTNWTSLWSQSGNQGDTWLSVDVNLNAYVGSSVQLRFNRFVGSTWQADIAIDDIVVTTFDGVDSTPPVITLNGSSPADVIIGATYTEEGATATDNIDGDITANIVIGGDTVDSNTLGTYVVTYDVSDAAGNVATQVTRTVNVIDAPPGCTGGITSYPYAFGFEGTIGTWTQSGADDLDWLVNSNNTPSNNTGPSSAVEGTSYIFVEASGNNTGYPNKRAIITSPCFDLSRASGADFSFQYHMFGSSDMGTIDLELSSDDGANWTSIWSQSGNQGNSWLAVNINLDAYAGASIQLRFNRVTGGTWQADIAIDDINLTADEQDTIAPIITLIGNATVNLNVGDTYTEEGATATDNIDGDITANIVIGGDTVDTNTGGTYVVTYDVSDASGNASTQVTRTVNVIPDTTAPVITLIGSASIDLNVGDTYTEQGATASDNIDGDITANIIIGGDIVDTNTAGTYIVTYNVSDVAGNPATQVTRTVNVIPDTTAPVITLIGPASIDLNVGDTYTEDGATATDNIDGDITANIVIGGDTVDTNTGGTYVVTYDVSDAAGNPATTVTRTVNVIPDTTAPVITLVGNATVNLNVGDTYTEQGATATDNIDGDITANILIGGDTVDTNTAGTYVITYDVSDAAGNAAAQVTRTVNMIPDTTAPVITLVGSATVNLNVGDTYTEEGATATDNIDGDITANIVIGGDIVDSNTAGSYVVTYDVNDNAGNPATTVTRTVNVIPDTTAPVITLIGPASIDLNVGDTYTEDGATATDNIDGDITANIVIGGDTVDTNTGGTYVVIYDVSDASGNPATTVTRTVNVIPDTTAPVITLVGSATVNLNVGDTYTEEGATATDNIDGDITANILIGGDSVDTNTAGTYVVAYDVSDNAGNLAATVTRTVNVIPDTTAPVITLIGSASIDLNLGDTYTEQGATASDNIDGDITANIIVGGDTVDTNTAGTYVVTYDVSDNAGNLATQVTRIINVIPDSVAPIITLIGSAIIDLNVGETYNELGATATDDIDGNITANIVVGGDTVDTNTAGTYVVTYDVSDAAGNPATQETRTVNVIDIPNGCTGGISSFPYNEGFESSFGAWTQGTNDDIDWSLNSNSTPSNNTGPSSAFEGNQYIYVEASSPNFPSQRAILNSPCFNLGGLTGATFSFKYHMFGSSDMGTIDLEVSIDEGATWTSIWSQSGNKGNSWLTAIVDLTPYVGNGVQLRFNRFIGGTWQADIAIDDISLVDEVVVLPSCSGGVSAFPYSESFENTLGLWTQSSADDNDWTIDASGTPSNNTGPSSASAGTYYLFVEASGNNVGYPNKSAILNSPCFDLSASTTATFSFDYHMFGASDMGTIALEASNDNGITWATLWSESGNKGNSWLTVNVDITAYTGNSVQLRFNRIVGSTWQADIAIDNIGLSTSSSAKTGVEKVLGTEDNAIVKTELRLYPNPVTDVLNIKLTNTSGQSSTSSKLEYTIVNALGQLVQEGKTDKKIVVDRLEAGVYSIRVKDGDKLYSRRFVKK</sequence>
<organism evidence="8 9">
    <name type="scientific">Hyunsoonleella aquatilis</name>
    <dbReference type="NCBI Taxonomy" id="2762758"/>
    <lineage>
        <taxon>Bacteria</taxon>
        <taxon>Pseudomonadati</taxon>
        <taxon>Bacteroidota</taxon>
        <taxon>Flavobacteriia</taxon>
        <taxon>Flavobacteriales</taxon>
        <taxon>Flavobacteriaceae</taxon>
    </lineage>
</organism>
<feature type="domain" description="MAM" evidence="5">
    <location>
        <begin position="1147"/>
        <end position="1305"/>
    </location>
</feature>
<feature type="domain" description="MAM" evidence="5">
    <location>
        <begin position="2235"/>
        <end position="2399"/>
    </location>
</feature>
<evidence type="ECO:0000256" key="2">
    <source>
        <dbReference type="PROSITE-ProRule" id="PRU01379"/>
    </source>
</evidence>
<evidence type="ECO:0000256" key="1">
    <source>
        <dbReference type="ARBA" id="ARBA00022729"/>
    </source>
</evidence>
<dbReference type="EMBL" id="JACNMF010000004">
    <property type="protein sequence ID" value="MBC3759141.1"/>
    <property type="molecule type" value="Genomic_DNA"/>
</dbReference>
<dbReference type="InterPro" id="IPR003961">
    <property type="entry name" value="FN3_dom"/>
</dbReference>
<evidence type="ECO:0000313" key="8">
    <source>
        <dbReference type="EMBL" id="MBC3759141.1"/>
    </source>
</evidence>
<dbReference type="GO" id="GO:0004181">
    <property type="term" value="F:metallocarboxypeptidase activity"/>
    <property type="evidence" value="ECO:0007669"/>
    <property type="project" value="InterPro"/>
</dbReference>
<keyword evidence="1 4" id="KW-0732">Signal</keyword>
<dbReference type="InterPro" id="IPR026444">
    <property type="entry name" value="Secre_tail"/>
</dbReference>
<dbReference type="SUPFAM" id="SSF49899">
    <property type="entry name" value="Concanavalin A-like lectins/glucanases"/>
    <property type="match status" value="4"/>
</dbReference>
<dbReference type="GO" id="GO:0004553">
    <property type="term" value="F:hydrolase activity, hydrolyzing O-glycosyl compounds"/>
    <property type="evidence" value="ECO:0007669"/>
    <property type="project" value="UniProtKB-ARBA"/>
</dbReference>
<dbReference type="InterPro" id="IPR036116">
    <property type="entry name" value="FN3_sf"/>
</dbReference>
<dbReference type="Pfam" id="PF00246">
    <property type="entry name" value="Peptidase_M14"/>
    <property type="match status" value="1"/>
</dbReference>
<dbReference type="InterPro" id="IPR000998">
    <property type="entry name" value="MAM_dom"/>
</dbReference>
<dbReference type="InterPro" id="IPR000834">
    <property type="entry name" value="Peptidase_M14"/>
</dbReference>
<dbReference type="CDD" id="cd06263">
    <property type="entry name" value="MAM"/>
    <property type="match status" value="4"/>
</dbReference>
<dbReference type="Pfam" id="PF00629">
    <property type="entry name" value="MAM"/>
    <property type="match status" value="4"/>
</dbReference>
<dbReference type="PANTHER" id="PTHR23282">
    <property type="entry name" value="APICAL ENDOSOMAL GLYCOPROTEIN PRECURSOR"/>
    <property type="match status" value="1"/>
</dbReference>
<evidence type="ECO:0000259" key="5">
    <source>
        <dbReference type="PROSITE" id="PS50060"/>
    </source>
</evidence>
<accession>A0A923KGV5</accession>
<comment type="similarity">
    <text evidence="2">Belongs to the peptidase M14 family.</text>
</comment>
<dbReference type="Pfam" id="PF18962">
    <property type="entry name" value="Por_Secre_tail"/>
    <property type="match status" value="1"/>
</dbReference>
<dbReference type="PROSITE" id="PS50060">
    <property type="entry name" value="MAM_2"/>
    <property type="match status" value="4"/>
</dbReference>
<protein>
    <submittedName>
        <fullName evidence="8">DUF5011 domain-containing protein</fullName>
    </submittedName>
</protein>
<feature type="active site" description="Proton donor/acceptor" evidence="2">
    <location>
        <position position="439"/>
    </location>
</feature>
<dbReference type="RefSeq" id="WP_186562722.1">
    <property type="nucleotide sequence ID" value="NZ_JACNMF010000004.1"/>
</dbReference>
<feature type="domain" description="MAM" evidence="5">
    <location>
        <begin position="2061"/>
        <end position="2228"/>
    </location>
</feature>
<feature type="domain" description="Peptidase M14" evidence="7">
    <location>
        <begin position="152"/>
        <end position="478"/>
    </location>
</feature>
<dbReference type="Gene3D" id="2.60.40.10">
    <property type="entry name" value="Immunoglobulins"/>
    <property type="match status" value="11"/>
</dbReference>
<dbReference type="Gene3D" id="2.60.120.200">
    <property type="match status" value="4"/>
</dbReference>
<evidence type="ECO:0000256" key="4">
    <source>
        <dbReference type="SAM" id="SignalP"/>
    </source>
</evidence>
<evidence type="ECO:0000259" key="6">
    <source>
        <dbReference type="PROSITE" id="PS50853"/>
    </source>
</evidence>
<keyword evidence="9" id="KW-1185">Reference proteome</keyword>
<name>A0A923KGV5_9FLAO</name>
<feature type="compositionally biased region" description="Polar residues" evidence="3">
    <location>
        <begin position="695"/>
        <end position="711"/>
    </location>
</feature>
<gene>
    <name evidence="8" type="ORF">H7U19_12040</name>
</gene>
<dbReference type="Pfam" id="PF16403">
    <property type="entry name" value="Bact_surface_Ig-like"/>
    <property type="match status" value="10"/>
</dbReference>
<feature type="chain" id="PRO_5037863162" evidence="4">
    <location>
        <begin position="20"/>
        <end position="2495"/>
    </location>
</feature>
<dbReference type="SMART" id="SM00060">
    <property type="entry name" value="FN3"/>
    <property type="match status" value="1"/>
</dbReference>
<dbReference type="PROSITE" id="PS52035">
    <property type="entry name" value="PEPTIDASE_M14"/>
    <property type="match status" value="1"/>
</dbReference>
<comment type="caution">
    <text evidence="8">The sequence shown here is derived from an EMBL/GenBank/DDBJ whole genome shotgun (WGS) entry which is preliminary data.</text>
</comment>
<dbReference type="InterPro" id="IPR013320">
    <property type="entry name" value="ConA-like_dom_sf"/>
</dbReference>
<feature type="region of interest" description="Disordered" evidence="3">
    <location>
        <begin position="693"/>
        <end position="713"/>
    </location>
</feature>
<dbReference type="InterPro" id="IPR051560">
    <property type="entry name" value="MAM_domain-containing"/>
</dbReference>
<evidence type="ECO:0000313" key="9">
    <source>
        <dbReference type="Proteomes" id="UP000656244"/>
    </source>
</evidence>
<feature type="domain" description="Fibronectin type-III" evidence="6">
    <location>
        <begin position="789"/>
        <end position="875"/>
    </location>
</feature>
<dbReference type="SMART" id="SM00631">
    <property type="entry name" value="Zn_pept"/>
    <property type="match status" value="1"/>
</dbReference>
<dbReference type="CDD" id="cd00063">
    <property type="entry name" value="FN3"/>
    <property type="match status" value="1"/>
</dbReference>
<reference evidence="8" key="1">
    <citation type="submission" date="2020-08" db="EMBL/GenBank/DDBJ databases">
        <title>Hyunsoonleella sp. strain SJ7 genome sequencing and assembly.</title>
        <authorList>
            <person name="Kim I."/>
        </authorList>
    </citation>
    <scope>NUCLEOTIDE SEQUENCE</scope>
    <source>
        <strain evidence="8">SJ7</strain>
    </source>
</reference>
<proteinExistence type="inferred from homology"/>
<dbReference type="CDD" id="cd03859">
    <property type="entry name" value="M14_CPT"/>
    <property type="match status" value="1"/>
</dbReference>
<dbReference type="NCBIfam" id="TIGR04183">
    <property type="entry name" value="Por_Secre_tail"/>
    <property type="match status" value="1"/>
</dbReference>
<dbReference type="PANTHER" id="PTHR23282:SF101">
    <property type="entry name" value="MAM DOMAIN-CONTAINING PROTEIN"/>
    <property type="match status" value="1"/>
</dbReference>
<dbReference type="GO" id="GO:0006508">
    <property type="term" value="P:proteolysis"/>
    <property type="evidence" value="ECO:0007669"/>
    <property type="project" value="InterPro"/>
</dbReference>
<dbReference type="SUPFAM" id="SSF53187">
    <property type="entry name" value="Zn-dependent exopeptidases"/>
    <property type="match status" value="1"/>
</dbReference>
<evidence type="ECO:0000259" key="7">
    <source>
        <dbReference type="PROSITE" id="PS52035"/>
    </source>
</evidence>
<dbReference type="InterPro" id="IPR033810">
    <property type="entry name" value="Carboxypeptidase_T"/>
</dbReference>
<dbReference type="InterPro" id="IPR013783">
    <property type="entry name" value="Ig-like_fold"/>
</dbReference>
<feature type="domain" description="MAM" evidence="5">
    <location>
        <begin position="888"/>
        <end position="1046"/>
    </location>
</feature>
<dbReference type="Gene3D" id="3.40.630.10">
    <property type="entry name" value="Zn peptidases"/>
    <property type="match status" value="1"/>
</dbReference>
<evidence type="ECO:0000256" key="3">
    <source>
        <dbReference type="SAM" id="MobiDB-lite"/>
    </source>
</evidence>
<dbReference type="GO" id="GO:0005975">
    <property type="term" value="P:carbohydrate metabolic process"/>
    <property type="evidence" value="ECO:0007669"/>
    <property type="project" value="UniProtKB-ARBA"/>
</dbReference>
<dbReference type="SMART" id="SM00137">
    <property type="entry name" value="MAM"/>
    <property type="match status" value="4"/>
</dbReference>
<dbReference type="GO" id="GO:0008270">
    <property type="term" value="F:zinc ion binding"/>
    <property type="evidence" value="ECO:0007669"/>
    <property type="project" value="InterPro"/>
</dbReference>
<dbReference type="PROSITE" id="PS50853">
    <property type="entry name" value="FN3"/>
    <property type="match status" value="1"/>
</dbReference>
<feature type="signal peptide" evidence="4">
    <location>
        <begin position="1"/>
        <end position="19"/>
    </location>
</feature>
<dbReference type="Proteomes" id="UP000656244">
    <property type="component" value="Unassembled WGS sequence"/>
</dbReference>
<dbReference type="GO" id="GO:0016020">
    <property type="term" value="C:membrane"/>
    <property type="evidence" value="ECO:0007669"/>
    <property type="project" value="InterPro"/>
</dbReference>
<dbReference type="InterPro" id="IPR032179">
    <property type="entry name" value="Cry22Aa_Ig-like"/>
</dbReference>
<dbReference type="SUPFAM" id="SSF49265">
    <property type="entry name" value="Fibronectin type III"/>
    <property type="match status" value="1"/>
</dbReference>